<evidence type="ECO:0000256" key="2">
    <source>
        <dbReference type="SAM" id="SignalP"/>
    </source>
</evidence>
<dbReference type="RefSeq" id="WP_377102705.1">
    <property type="nucleotide sequence ID" value="NZ_JBHTHU010000022.1"/>
</dbReference>
<protein>
    <submittedName>
        <fullName evidence="3">DUF6515 family protein</fullName>
    </submittedName>
</protein>
<sequence>MKNHHIKLTGALLLIMLFIAAEASAQRRGVTGGGAGPSQGGSAGMGMARPQQPSIAPPQSYSPPRGGDNSSQGYGRRGGSVVAPQGQQGNGRQPNTYPPRTNSYPGMPRRGVDVNIARGSGAFGRPSTRQLAGSNRVYRVWDGLPYGRNYISVRPQGVYYNHNGYYSSYYAPRIGLSVSVLPYGYYPFYYGPSLYYYGGGMYYQQTDNTFTVVEPPIGAEVKQLPDNAQSIVINGVQYYELNGVYYQPITKDDGTLSYQIAGKDGELNTDDVNAQDAPPIQVGDLVDNLPEDYRKINLNGEKYYVTPSGYYLQDAGDENGKKVYKIISVPVPDADDGKK</sequence>
<dbReference type="Proteomes" id="UP001596958">
    <property type="component" value="Unassembled WGS sequence"/>
</dbReference>
<evidence type="ECO:0000313" key="4">
    <source>
        <dbReference type="Proteomes" id="UP001596958"/>
    </source>
</evidence>
<accession>A0ABW2Z131</accession>
<feature type="compositionally biased region" description="Gly residues" evidence="1">
    <location>
        <begin position="30"/>
        <end position="44"/>
    </location>
</feature>
<keyword evidence="4" id="KW-1185">Reference proteome</keyword>
<dbReference type="EMBL" id="JBHTHU010000022">
    <property type="protein sequence ID" value="MFD0752327.1"/>
    <property type="molecule type" value="Genomic_DNA"/>
</dbReference>
<dbReference type="Pfam" id="PF20125">
    <property type="entry name" value="DUF6515"/>
    <property type="match status" value="1"/>
</dbReference>
<organism evidence="3 4">
    <name type="scientific">Mucilaginibacter calamicampi</name>
    <dbReference type="NCBI Taxonomy" id="1302352"/>
    <lineage>
        <taxon>Bacteria</taxon>
        <taxon>Pseudomonadati</taxon>
        <taxon>Bacteroidota</taxon>
        <taxon>Sphingobacteriia</taxon>
        <taxon>Sphingobacteriales</taxon>
        <taxon>Sphingobacteriaceae</taxon>
        <taxon>Mucilaginibacter</taxon>
    </lineage>
</organism>
<feature type="chain" id="PRO_5045654268" evidence="2">
    <location>
        <begin position="24"/>
        <end position="339"/>
    </location>
</feature>
<keyword evidence="2" id="KW-0732">Signal</keyword>
<comment type="caution">
    <text evidence="3">The sequence shown here is derived from an EMBL/GenBank/DDBJ whole genome shotgun (WGS) entry which is preliminary data.</text>
</comment>
<feature type="compositionally biased region" description="Low complexity" evidence="1">
    <location>
        <begin position="84"/>
        <end position="95"/>
    </location>
</feature>
<gene>
    <name evidence="3" type="ORF">ACFQZS_19385</name>
</gene>
<evidence type="ECO:0000313" key="3">
    <source>
        <dbReference type="EMBL" id="MFD0752327.1"/>
    </source>
</evidence>
<name>A0ABW2Z131_9SPHI</name>
<evidence type="ECO:0000256" key="1">
    <source>
        <dbReference type="SAM" id="MobiDB-lite"/>
    </source>
</evidence>
<proteinExistence type="predicted"/>
<reference evidence="4" key="1">
    <citation type="journal article" date="2019" name="Int. J. Syst. Evol. Microbiol.">
        <title>The Global Catalogue of Microorganisms (GCM) 10K type strain sequencing project: providing services to taxonomists for standard genome sequencing and annotation.</title>
        <authorList>
            <consortium name="The Broad Institute Genomics Platform"/>
            <consortium name="The Broad Institute Genome Sequencing Center for Infectious Disease"/>
            <person name="Wu L."/>
            <person name="Ma J."/>
        </authorList>
    </citation>
    <scope>NUCLEOTIDE SEQUENCE [LARGE SCALE GENOMIC DNA]</scope>
    <source>
        <strain evidence="4">CCUG 63418</strain>
    </source>
</reference>
<dbReference type="InterPro" id="IPR045398">
    <property type="entry name" value="DUF6515"/>
</dbReference>
<feature type="signal peptide" evidence="2">
    <location>
        <begin position="1"/>
        <end position="23"/>
    </location>
</feature>
<feature type="region of interest" description="Disordered" evidence="1">
    <location>
        <begin position="28"/>
        <end position="108"/>
    </location>
</feature>